<feature type="compositionally biased region" description="Low complexity" evidence="1">
    <location>
        <begin position="239"/>
        <end position="250"/>
    </location>
</feature>
<dbReference type="GeneID" id="14493293"/>
<evidence type="ECO:0000256" key="1">
    <source>
        <dbReference type="SAM" id="MobiDB-lite"/>
    </source>
</evidence>
<evidence type="ECO:0000313" key="2">
    <source>
        <dbReference type="EMBL" id="CCH58302.1"/>
    </source>
</evidence>
<keyword evidence="3" id="KW-1185">Reference proteome</keyword>
<dbReference type="PANTHER" id="PTHR47789">
    <property type="entry name" value="LAS SEVENTEEN-BINDING PROTEIN 5"/>
    <property type="match status" value="1"/>
</dbReference>
<dbReference type="HOGENOM" id="CLU_036827_2_0_1"/>
<dbReference type="KEGG" id="tbl:TBLA_0A05090"/>
<feature type="compositionally biased region" description="Low complexity" evidence="1">
    <location>
        <begin position="196"/>
        <end position="231"/>
    </location>
</feature>
<dbReference type="RefSeq" id="XP_004177821.1">
    <property type="nucleotide sequence ID" value="XM_004177773.1"/>
</dbReference>
<accession>I2GW00</accession>
<proteinExistence type="predicted"/>
<dbReference type="GO" id="GO:0030479">
    <property type="term" value="C:actin cortical patch"/>
    <property type="evidence" value="ECO:0007669"/>
    <property type="project" value="TreeGrafter"/>
</dbReference>
<organism evidence="2 3">
    <name type="scientific">Henningerozyma blattae (strain ATCC 34711 / CBS 6284 / DSM 70876 / NBRC 10599 / NRRL Y-10934 / UCD 77-7)</name>
    <name type="common">Yeast</name>
    <name type="synonym">Tetrapisispora blattae</name>
    <dbReference type="NCBI Taxonomy" id="1071380"/>
    <lineage>
        <taxon>Eukaryota</taxon>
        <taxon>Fungi</taxon>
        <taxon>Dikarya</taxon>
        <taxon>Ascomycota</taxon>
        <taxon>Saccharomycotina</taxon>
        <taxon>Saccharomycetes</taxon>
        <taxon>Saccharomycetales</taxon>
        <taxon>Saccharomycetaceae</taxon>
        <taxon>Henningerozyma</taxon>
    </lineage>
</organism>
<reference evidence="2 3" key="1">
    <citation type="journal article" date="2011" name="Proc. Natl. Acad. Sci. U.S.A.">
        <title>Evolutionary erosion of yeast sex chromosomes by mating-type switching accidents.</title>
        <authorList>
            <person name="Gordon J.L."/>
            <person name="Armisen D."/>
            <person name="Proux-Wera E."/>
            <person name="Oheigeartaigh S.S."/>
            <person name="Byrne K.P."/>
            <person name="Wolfe K.H."/>
        </authorList>
    </citation>
    <scope>NUCLEOTIDE SEQUENCE [LARGE SCALE GENOMIC DNA]</scope>
    <source>
        <strain evidence="3">ATCC 34711 / CBS 6284 / DSM 70876 / NBRC 10599 / NRRL Y-10934 / UCD 77-7</strain>
    </source>
</reference>
<dbReference type="SUPFAM" id="SSF89009">
    <property type="entry name" value="GAT-like domain"/>
    <property type="match status" value="1"/>
</dbReference>
<dbReference type="InterPro" id="IPR045007">
    <property type="entry name" value="LSB5"/>
</dbReference>
<feature type="region of interest" description="Disordered" evidence="1">
    <location>
        <begin position="482"/>
        <end position="503"/>
    </location>
</feature>
<dbReference type="STRING" id="1071380.I2GW00"/>
<dbReference type="eggNOG" id="ENOG502QR8R">
    <property type="taxonomic scope" value="Eukaryota"/>
</dbReference>
<feature type="compositionally biased region" description="Basic and acidic residues" evidence="1">
    <location>
        <begin position="482"/>
        <end position="492"/>
    </location>
</feature>
<dbReference type="GO" id="GO:0051666">
    <property type="term" value="P:actin cortical patch localization"/>
    <property type="evidence" value="ECO:0007669"/>
    <property type="project" value="TreeGrafter"/>
</dbReference>
<dbReference type="PANTHER" id="PTHR47789:SF1">
    <property type="entry name" value="LAS SEVENTEEN-BINDING PROTEIN 5"/>
    <property type="match status" value="1"/>
</dbReference>
<dbReference type="FunCoup" id="I2GW00">
    <property type="interactions" value="35"/>
</dbReference>
<dbReference type="InterPro" id="IPR044103">
    <property type="entry name" value="GAT_LSB5"/>
</dbReference>
<feature type="compositionally biased region" description="Acidic residues" evidence="1">
    <location>
        <begin position="180"/>
        <end position="195"/>
    </location>
</feature>
<dbReference type="GO" id="GO:0006897">
    <property type="term" value="P:endocytosis"/>
    <property type="evidence" value="ECO:0007669"/>
    <property type="project" value="InterPro"/>
</dbReference>
<sequence length="528" mass="61145">MGLLSRNKNKSKNKFDDDFDNYDEFTDSGNVENKIKKSIDHVSSKNHGALEDELNNLLDLIETNDEYQYYSNQKYAAKIMRKNLKFGYSKQHIRILQLLDLLIIQHIKFTIVFNDEKLLKRIRGIANNSARTSQLRLYDSKVIMAANNYITSWQKFIESNNYVDNNIYYGLLQLSKDVGNDENEEEDNDFDDVNSEDNFYSSRNNNTSRFSRTSSFSTTNNKPDEYPNSPSKPKKRLSRSGSIMSHLSLSKNKKNSTKTFNEPYNDNFDEYLNDNTFSRRERALSRPESFNNEPPIRRIASERSGLGYNNNINNTDSMPRSESFRSDISGHERLRRNTIGFRNERTSPSKLNYNNNNNMRPKRTSYMDDTPNDPDKLYRIPNINLSKAEPKIRTVIADALTAAVSLKNAVTTLPSYKLSTEDESCTKKFIKARAVRRKILSYLQLVKEGELLGSLIHANEELVNALTLYDKRSGLDEEENFKESFDARDHNSSSDLGSEFYDPDDLIEEERFSSDRYSRGQINNPFVD</sequence>
<evidence type="ECO:0000313" key="3">
    <source>
        <dbReference type="Proteomes" id="UP000002866"/>
    </source>
</evidence>
<evidence type="ECO:0008006" key="4">
    <source>
        <dbReference type="Google" id="ProtNLM"/>
    </source>
</evidence>
<name>I2GW00_HENB6</name>
<dbReference type="InParanoid" id="I2GW00"/>
<dbReference type="Proteomes" id="UP000002866">
    <property type="component" value="Chromosome 1"/>
</dbReference>
<gene>
    <name evidence="2" type="primary">TBLA0A05090</name>
    <name evidence="2" type="ORF">TBLA_0A05090</name>
</gene>
<dbReference type="AlphaFoldDB" id="I2GW00"/>
<feature type="region of interest" description="Disordered" evidence="1">
    <location>
        <begin position="180"/>
        <end position="265"/>
    </location>
</feature>
<dbReference type="OrthoDB" id="10068368at2759"/>
<dbReference type="CDD" id="cd14232">
    <property type="entry name" value="GAT_LSB5"/>
    <property type="match status" value="1"/>
</dbReference>
<protein>
    <recommendedName>
        <fullName evidence="4">VHS domain-containing protein</fullName>
    </recommendedName>
</protein>
<dbReference type="GO" id="GO:0007015">
    <property type="term" value="P:actin filament organization"/>
    <property type="evidence" value="ECO:0007669"/>
    <property type="project" value="InterPro"/>
</dbReference>
<dbReference type="EMBL" id="HE806316">
    <property type="protein sequence ID" value="CCH58302.1"/>
    <property type="molecule type" value="Genomic_DNA"/>
</dbReference>